<dbReference type="AlphaFoldDB" id="A0A7S3Q1Y5"/>
<dbReference type="SUPFAM" id="SSF55486">
    <property type="entry name" value="Metalloproteases ('zincins'), catalytic domain"/>
    <property type="match status" value="1"/>
</dbReference>
<feature type="signal peptide" evidence="1">
    <location>
        <begin position="1"/>
        <end position="20"/>
    </location>
</feature>
<dbReference type="Pfam" id="PF05548">
    <property type="entry name" value="Peptidase_M11"/>
    <property type="match status" value="1"/>
</dbReference>
<evidence type="ECO:0000259" key="2">
    <source>
        <dbReference type="Pfam" id="PF05548"/>
    </source>
</evidence>
<accession>A0A7S3Q1Y5</accession>
<organism evidence="3">
    <name type="scientific">Chaetoceros debilis</name>
    <dbReference type="NCBI Taxonomy" id="122233"/>
    <lineage>
        <taxon>Eukaryota</taxon>
        <taxon>Sar</taxon>
        <taxon>Stramenopiles</taxon>
        <taxon>Ochrophyta</taxon>
        <taxon>Bacillariophyta</taxon>
        <taxon>Coscinodiscophyceae</taxon>
        <taxon>Chaetocerotophycidae</taxon>
        <taxon>Chaetocerotales</taxon>
        <taxon>Chaetocerotaceae</taxon>
        <taxon>Chaetoceros</taxon>
    </lineage>
</organism>
<proteinExistence type="predicted"/>
<dbReference type="InterPro" id="IPR008752">
    <property type="entry name" value="Peptidase_M11"/>
</dbReference>
<reference evidence="3" key="1">
    <citation type="submission" date="2021-01" db="EMBL/GenBank/DDBJ databases">
        <authorList>
            <person name="Corre E."/>
            <person name="Pelletier E."/>
            <person name="Niang G."/>
            <person name="Scheremetjew M."/>
            <person name="Finn R."/>
            <person name="Kale V."/>
            <person name="Holt S."/>
            <person name="Cochrane G."/>
            <person name="Meng A."/>
            <person name="Brown T."/>
            <person name="Cohen L."/>
        </authorList>
    </citation>
    <scope>NUCLEOTIDE SEQUENCE</scope>
    <source>
        <strain evidence="3">MM31A-1</strain>
    </source>
</reference>
<sequence length="529" mass="59472">MRVVVFLFTYLLVSIQKAIASHVRRRDGEAAFQSATFECTITEVDGITAPNDQPVSPELICIRMRSKQSSEKTYRLAGDYEPFFEDVDISHGGVRIRVPLWAVERGNIIIFDQESFNQITVTYDLDRKLNTGVVDYSNVVGTKKILIIRLSNDSVDAHKISQTEDKLMNDFFWDSNNLKKVYWRCSRRKLEFIPATPNAVITIVPPSDVCGMKWREAGDYAIDELQNQFEYIDRSHTLIVMPNCVDFEGAAAWAESPGSKSWYRSLYASLPLVQVHEIGHNLGAKHSGKNGVRYADDTGYMGNQGMWTDEGNKMCFNAAKIWVFGWYSEFHKTSNPEKTAFIGNLVGISDAKNSPNAVTNNGFHVIVRLKSDSSRLFMVYNRKAGLNAEVADGNKLVIIDQDGRYTESTWKAALDVGESYIHKNWNGGSRNLIIVNCGLQNEGVLESMFAIAYLEGLTSAQCNNGQTFNTAPLPDLNPGCDLTEVWWHDVDGEEYNCEWYSQSNRCAAYGDQFENDGYTANEACCACED</sequence>
<feature type="chain" id="PRO_5031325935" description="Peptidase M11 gametolysin domain-containing protein" evidence="1">
    <location>
        <begin position="21"/>
        <end position="529"/>
    </location>
</feature>
<dbReference type="EMBL" id="HBIO01010081">
    <property type="protein sequence ID" value="CAE0462965.1"/>
    <property type="molecule type" value="Transcribed_RNA"/>
</dbReference>
<feature type="domain" description="Peptidase M11 gametolysin" evidence="2">
    <location>
        <begin position="160"/>
        <end position="328"/>
    </location>
</feature>
<keyword evidence="1" id="KW-0732">Signal</keyword>
<evidence type="ECO:0000313" key="3">
    <source>
        <dbReference type="EMBL" id="CAE0462965.1"/>
    </source>
</evidence>
<evidence type="ECO:0000256" key="1">
    <source>
        <dbReference type="SAM" id="SignalP"/>
    </source>
</evidence>
<protein>
    <recommendedName>
        <fullName evidence="2">Peptidase M11 gametolysin domain-containing protein</fullName>
    </recommendedName>
</protein>
<gene>
    <name evidence="3" type="ORF">CDEB00056_LOCUS7806</name>
</gene>
<name>A0A7S3Q1Y5_9STRA</name>